<evidence type="ECO:0000256" key="14">
    <source>
        <dbReference type="ARBA" id="ARBA00023136"/>
    </source>
</evidence>
<evidence type="ECO:0000259" key="19">
    <source>
        <dbReference type="Pfam" id="PF01433"/>
    </source>
</evidence>
<evidence type="ECO:0000256" key="2">
    <source>
        <dbReference type="ARBA" id="ARBA00004609"/>
    </source>
</evidence>
<evidence type="ECO:0000256" key="18">
    <source>
        <dbReference type="PIRSR" id="PIRSR634016-4"/>
    </source>
</evidence>
<comment type="caution">
    <text evidence="21">The sequence shown here is derived from an EMBL/GenBank/DDBJ whole genome shotgun (WGS) entry which is preliminary data.</text>
</comment>
<feature type="active site" description="Proton acceptor" evidence="16">
    <location>
        <position position="101"/>
    </location>
</feature>
<dbReference type="GO" id="GO:0098552">
    <property type="term" value="C:side of membrane"/>
    <property type="evidence" value="ECO:0007669"/>
    <property type="project" value="UniProtKB-KW"/>
</dbReference>
<evidence type="ECO:0000256" key="15">
    <source>
        <dbReference type="ARBA" id="ARBA00023180"/>
    </source>
</evidence>
<dbReference type="CDD" id="cd09601">
    <property type="entry name" value="M1_APN-Q_like"/>
    <property type="match status" value="1"/>
</dbReference>
<dbReference type="InterPro" id="IPR014782">
    <property type="entry name" value="Peptidase_M1_dom"/>
</dbReference>
<keyword evidence="21" id="KW-0031">Aminopeptidase</keyword>
<dbReference type="Gene3D" id="1.25.50.20">
    <property type="match status" value="1"/>
</dbReference>
<evidence type="ECO:0000256" key="13">
    <source>
        <dbReference type="ARBA" id="ARBA00023049"/>
    </source>
</evidence>
<comment type="subcellular location">
    <subcellularLocation>
        <location evidence="2">Cell membrane</location>
        <topology evidence="2">Lipid-anchor</topology>
        <topology evidence="2">GPI-anchor</topology>
    </subcellularLocation>
    <subcellularLocation>
        <location evidence="1">Membrane</location>
        <topology evidence="1">Single-pass membrane protein</topology>
    </subcellularLocation>
</comment>
<sequence length="661" mass="75968">MVSRVPGVFCGILGRTWTRRDALEQTGLALTVANYSLHFFENYFNLSYPLRKMDLVALPETSFSAMENWGLITCRESLFLIDPTNSSAIQQRNLARLITHEMAHQWFGNLVTPKWWTDLWLSEGFATYMANVAIDQFCSSSAWQLEPEWGLLDGFVVDQQQYIMHHDGLRSSHPVSDAIPSPAFIYDVFDEIPYNKGASIIRMMQHFLTEETFQKGLTSYLSSLRYANANQDDLWHFMTEAYLEDNSLPSDVTVKTIMDTWTLQEGYPVVTVTADHKGSAKLTQKRFLTLGDEKEEDLSYKWWIPITFTSQKRPFFRHTRAQTWLSSQADHVIVTGLPPPQLWHIFNLQMTGYYRVNYNDYNWNLLALQLQEDHEVIHVTNRAQIIDDALTLARAGGSPRNPSVPSYTSQTPSSGLLSYKTALNTTMYLKAEKSHVAWQAAFRNMQFICDMFRYTASYGALKEYFLSLLKPLYDTLGFKHDPEADLQTQLLRQEVVTWACLLQDSRCVNASAMLFRRWMEGRDGFRSVCVSFLAVVAFLFRESALAEYRVRINSRRGVASDVALPVYCTALSRGIEREWEFAWRKFRVAKSRPQREALGTALGCTPRGWILSMYLEEALGGGSGLRRRDLPLAFKAVARSEVGSFVAWQFLSENWRELRQL</sequence>
<evidence type="ECO:0000256" key="12">
    <source>
        <dbReference type="ARBA" id="ARBA00022989"/>
    </source>
</evidence>
<dbReference type="Pfam" id="PF11838">
    <property type="entry name" value="ERAP1_C"/>
    <property type="match status" value="1"/>
</dbReference>
<dbReference type="SUPFAM" id="SSF55486">
    <property type="entry name" value="Metalloproteases ('zincins'), catalytic domain"/>
    <property type="match status" value="1"/>
</dbReference>
<dbReference type="GO" id="GO:0008270">
    <property type="term" value="F:zinc ion binding"/>
    <property type="evidence" value="ECO:0007669"/>
    <property type="project" value="InterPro"/>
</dbReference>
<evidence type="ECO:0000256" key="10">
    <source>
        <dbReference type="ARBA" id="ARBA00022801"/>
    </source>
</evidence>
<dbReference type="InterPro" id="IPR027268">
    <property type="entry name" value="Peptidase_M4/M1_CTD_sf"/>
</dbReference>
<feature type="binding site" evidence="17">
    <location>
        <position position="123"/>
    </location>
    <ligand>
        <name>Zn(2+)</name>
        <dbReference type="ChEBI" id="CHEBI:29105"/>
        <note>catalytic</note>
    </ligand>
</feature>
<dbReference type="InterPro" id="IPR001930">
    <property type="entry name" value="Peptidase_M1"/>
</dbReference>
<reference evidence="21 22" key="1">
    <citation type="submission" date="2018-04" db="EMBL/GenBank/DDBJ databases">
        <authorList>
            <person name="Zhang X."/>
            <person name="Yuan J."/>
            <person name="Li F."/>
            <person name="Xiang J."/>
        </authorList>
    </citation>
    <scope>NUCLEOTIDE SEQUENCE [LARGE SCALE GENOMIC DNA]</scope>
    <source>
        <tissue evidence="21">Muscle</tissue>
    </source>
</reference>
<reference evidence="21 22" key="2">
    <citation type="submission" date="2019-01" db="EMBL/GenBank/DDBJ databases">
        <title>The decoding of complex shrimp genome reveals the adaptation for benthos swimmer, frequently molting mechanism and breeding impact on genome.</title>
        <authorList>
            <person name="Sun Y."/>
            <person name="Gao Y."/>
            <person name="Yu Y."/>
        </authorList>
    </citation>
    <scope>NUCLEOTIDE SEQUENCE [LARGE SCALE GENOMIC DNA]</scope>
    <source>
        <tissue evidence="21">Muscle</tissue>
    </source>
</reference>
<dbReference type="InterPro" id="IPR024571">
    <property type="entry name" value="ERAP1-like_C_dom"/>
</dbReference>
<dbReference type="Gene3D" id="1.10.390.10">
    <property type="entry name" value="Neutral Protease Domain 2"/>
    <property type="match status" value="1"/>
</dbReference>
<dbReference type="GO" id="GO:0005615">
    <property type="term" value="C:extracellular space"/>
    <property type="evidence" value="ECO:0007669"/>
    <property type="project" value="TreeGrafter"/>
</dbReference>
<evidence type="ECO:0000256" key="17">
    <source>
        <dbReference type="PIRSR" id="PIRSR634016-3"/>
    </source>
</evidence>
<dbReference type="GO" id="GO:0070006">
    <property type="term" value="F:metalloaminopeptidase activity"/>
    <property type="evidence" value="ECO:0007669"/>
    <property type="project" value="TreeGrafter"/>
</dbReference>
<dbReference type="AlphaFoldDB" id="A0A3R7PEP3"/>
<evidence type="ECO:0000256" key="16">
    <source>
        <dbReference type="PIRSR" id="PIRSR634016-1"/>
    </source>
</evidence>
<comment type="cofactor">
    <cofactor evidence="17">
        <name>Zn(2+)</name>
        <dbReference type="ChEBI" id="CHEBI:29105"/>
    </cofactor>
    <text evidence="17">Binds 1 zinc ion per subunit.</text>
</comment>
<dbReference type="FunFam" id="2.60.40.1910:FF:000008">
    <property type="entry name" value="Aminopeptidase"/>
    <property type="match status" value="1"/>
</dbReference>
<keyword evidence="15" id="KW-0325">Glycoprotein</keyword>
<feature type="site" description="Transition state stabilizer" evidence="18">
    <location>
        <position position="194"/>
    </location>
</feature>
<dbReference type="PANTHER" id="PTHR11533:SF294">
    <property type="entry name" value="THYROTROPIN-RELEASING HORMONE-DEGRADING ECTOENZYME"/>
    <property type="match status" value="1"/>
</dbReference>
<evidence type="ECO:0000256" key="4">
    <source>
        <dbReference type="ARBA" id="ARBA00022475"/>
    </source>
</evidence>
<keyword evidence="8 17" id="KW-0479">Metal-binding</keyword>
<comment type="similarity">
    <text evidence="3">Belongs to the peptidase M1 family.</text>
</comment>
<dbReference type="GO" id="GO:0005886">
    <property type="term" value="C:plasma membrane"/>
    <property type="evidence" value="ECO:0007669"/>
    <property type="project" value="UniProtKB-SubCell"/>
</dbReference>
<keyword evidence="7" id="KW-0812">Transmembrane</keyword>
<dbReference type="Gene3D" id="2.60.40.1910">
    <property type="match status" value="1"/>
</dbReference>
<evidence type="ECO:0000256" key="9">
    <source>
        <dbReference type="ARBA" id="ARBA00022729"/>
    </source>
</evidence>
<dbReference type="PRINTS" id="PR00756">
    <property type="entry name" value="ALADIPTASE"/>
</dbReference>
<keyword evidence="6" id="KW-0645">Protease</keyword>
<protein>
    <submittedName>
        <fullName evidence="21">Putative Aminopeptidase N</fullName>
    </submittedName>
</protein>
<dbReference type="InterPro" id="IPR050344">
    <property type="entry name" value="Peptidase_M1_aminopeptidases"/>
</dbReference>
<evidence type="ECO:0000256" key="8">
    <source>
        <dbReference type="ARBA" id="ARBA00022723"/>
    </source>
</evidence>
<dbReference type="Proteomes" id="UP000283509">
    <property type="component" value="Unassembled WGS sequence"/>
</dbReference>
<proteinExistence type="inferred from homology"/>
<feature type="domain" description="Peptidase M1 membrane alanine aminopeptidase" evidence="19">
    <location>
        <begin position="29"/>
        <end position="261"/>
    </location>
</feature>
<keyword evidence="10" id="KW-0378">Hydrolase</keyword>
<organism evidence="21 22">
    <name type="scientific">Penaeus vannamei</name>
    <name type="common">Whiteleg shrimp</name>
    <name type="synonym">Litopenaeus vannamei</name>
    <dbReference type="NCBI Taxonomy" id="6689"/>
    <lineage>
        <taxon>Eukaryota</taxon>
        <taxon>Metazoa</taxon>
        <taxon>Ecdysozoa</taxon>
        <taxon>Arthropoda</taxon>
        <taxon>Crustacea</taxon>
        <taxon>Multicrustacea</taxon>
        <taxon>Malacostraca</taxon>
        <taxon>Eumalacostraca</taxon>
        <taxon>Eucarida</taxon>
        <taxon>Decapoda</taxon>
        <taxon>Dendrobranchiata</taxon>
        <taxon>Penaeoidea</taxon>
        <taxon>Penaeidae</taxon>
        <taxon>Penaeus</taxon>
    </lineage>
</organism>
<evidence type="ECO:0000256" key="1">
    <source>
        <dbReference type="ARBA" id="ARBA00004167"/>
    </source>
</evidence>
<feature type="binding site" evidence="17">
    <location>
        <position position="104"/>
    </location>
    <ligand>
        <name>Zn(2+)</name>
        <dbReference type="ChEBI" id="CHEBI:29105"/>
        <note>catalytic</note>
    </ligand>
</feature>
<feature type="domain" description="ERAP1-like C-terminal" evidence="20">
    <location>
        <begin position="343"/>
        <end position="660"/>
    </location>
</feature>
<gene>
    <name evidence="21" type="ORF">C7M84_018682</name>
</gene>
<evidence type="ECO:0000256" key="3">
    <source>
        <dbReference type="ARBA" id="ARBA00010136"/>
    </source>
</evidence>
<dbReference type="EMBL" id="QCYY01003439">
    <property type="protein sequence ID" value="ROT63437.1"/>
    <property type="molecule type" value="Genomic_DNA"/>
</dbReference>
<keyword evidence="5" id="KW-0336">GPI-anchor</keyword>
<evidence type="ECO:0000313" key="22">
    <source>
        <dbReference type="Proteomes" id="UP000283509"/>
    </source>
</evidence>
<evidence type="ECO:0000313" key="21">
    <source>
        <dbReference type="EMBL" id="ROT63437.1"/>
    </source>
</evidence>
<dbReference type="GO" id="GO:0006508">
    <property type="term" value="P:proteolysis"/>
    <property type="evidence" value="ECO:0007669"/>
    <property type="project" value="UniProtKB-KW"/>
</dbReference>
<dbReference type="GO" id="GO:0005737">
    <property type="term" value="C:cytoplasm"/>
    <property type="evidence" value="ECO:0007669"/>
    <property type="project" value="TreeGrafter"/>
</dbReference>
<keyword evidence="14" id="KW-0472">Membrane</keyword>
<feature type="binding site" evidence="17">
    <location>
        <position position="100"/>
    </location>
    <ligand>
        <name>Zn(2+)</name>
        <dbReference type="ChEBI" id="CHEBI:29105"/>
        <note>catalytic</note>
    </ligand>
</feature>
<dbReference type="GO" id="GO:0042277">
    <property type="term" value="F:peptide binding"/>
    <property type="evidence" value="ECO:0007669"/>
    <property type="project" value="TreeGrafter"/>
</dbReference>
<keyword evidence="9" id="KW-0732">Signal</keyword>
<evidence type="ECO:0000256" key="5">
    <source>
        <dbReference type="ARBA" id="ARBA00022622"/>
    </source>
</evidence>
<dbReference type="OrthoDB" id="6344987at2759"/>
<keyword evidence="5" id="KW-0449">Lipoprotein</keyword>
<keyword evidence="22" id="KW-1185">Reference proteome</keyword>
<keyword evidence="12" id="KW-1133">Transmembrane helix</keyword>
<keyword evidence="4" id="KW-1003">Cell membrane</keyword>
<evidence type="ECO:0000256" key="11">
    <source>
        <dbReference type="ARBA" id="ARBA00022833"/>
    </source>
</evidence>
<dbReference type="InterPro" id="IPR034016">
    <property type="entry name" value="M1_APN-typ"/>
</dbReference>
<evidence type="ECO:0000256" key="7">
    <source>
        <dbReference type="ARBA" id="ARBA00022692"/>
    </source>
</evidence>
<dbReference type="Pfam" id="PF01433">
    <property type="entry name" value="Peptidase_M1"/>
    <property type="match status" value="1"/>
</dbReference>
<keyword evidence="13" id="KW-0482">Metalloprotease</keyword>
<dbReference type="FunFam" id="1.10.390.10:FF:000016">
    <property type="entry name" value="Glutamyl aminopeptidase"/>
    <property type="match status" value="1"/>
</dbReference>
<dbReference type="GO" id="GO:0043171">
    <property type="term" value="P:peptide catabolic process"/>
    <property type="evidence" value="ECO:0007669"/>
    <property type="project" value="TreeGrafter"/>
</dbReference>
<accession>A0A3R7PEP3</accession>
<dbReference type="PANTHER" id="PTHR11533">
    <property type="entry name" value="PROTEASE M1 ZINC METALLOPROTEASE"/>
    <property type="match status" value="1"/>
</dbReference>
<name>A0A3R7PEP3_PENVA</name>
<keyword evidence="11 17" id="KW-0862">Zinc</keyword>
<evidence type="ECO:0000256" key="6">
    <source>
        <dbReference type="ARBA" id="ARBA00022670"/>
    </source>
</evidence>
<evidence type="ECO:0000259" key="20">
    <source>
        <dbReference type="Pfam" id="PF11838"/>
    </source>
</evidence>
<dbReference type="STRING" id="6689.A0A3R7PEP3"/>